<dbReference type="STRING" id="572478.Vdis_1271"/>
<name>E1QRG0_VULDI</name>
<organism evidence="1 2">
    <name type="scientific">Vulcanisaeta distributa (strain DSM 14429 / JCM 11212 / NBRC 100878 / IC-017)</name>
    <dbReference type="NCBI Taxonomy" id="572478"/>
    <lineage>
        <taxon>Archaea</taxon>
        <taxon>Thermoproteota</taxon>
        <taxon>Thermoprotei</taxon>
        <taxon>Thermoproteales</taxon>
        <taxon>Thermoproteaceae</taxon>
        <taxon>Vulcanisaeta</taxon>
    </lineage>
</organism>
<reference evidence="1 2" key="1">
    <citation type="journal article" date="2010" name="Stand. Genomic Sci.">
        <title>Complete genome sequence of Vulcanisaeta distributa type strain (IC-017).</title>
        <authorList>
            <person name="Mavromatis K."/>
            <person name="Sikorski J."/>
            <person name="Pabst E."/>
            <person name="Teshima H."/>
            <person name="Lapidus A."/>
            <person name="Lucas S."/>
            <person name="Nolan M."/>
            <person name="Glavina Del Rio T."/>
            <person name="Cheng J.F."/>
            <person name="Bruce D."/>
            <person name="Goodwin L."/>
            <person name="Pitluck S."/>
            <person name="Liolios K."/>
            <person name="Ivanova N."/>
            <person name="Mikhailova N."/>
            <person name="Pati A."/>
            <person name="Chen A."/>
            <person name="Palaniappan K."/>
            <person name="Land M."/>
            <person name="Hauser L."/>
            <person name="Chang Y.J."/>
            <person name="Jeffries C.D."/>
            <person name="Rohde M."/>
            <person name="Spring S."/>
            <person name="Goker M."/>
            <person name="Wirth R."/>
            <person name="Woyke T."/>
            <person name="Bristow J."/>
            <person name="Eisen J.A."/>
            <person name="Markowitz V."/>
            <person name="Hugenholtz P."/>
            <person name="Klenk H.P."/>
            <person name="Kyrpides N.C."/>
        </authorList>
    </citation>
    <scope>NUCLEOTIDE SEQUENCE [LARGE SCALE GENOMIC DNA]</scope>
    <source>
        <strain evidence="2">DSM 14429 / JCM 11212 / NBRC 100878 / IC-017</strain>
    </source>
</reference>
<proteinExistence type="predicted"/>
<dbReference type="EMBL" id="CP002100">
    <property type="protein sequence ID" value="ADN50657.1"/>
    <property type="molecule type" value="Genomic_DNA"/>
</dbReference>
<dbReference type="Proteomes" id="UP000006681">
    <property type="component" value="Chromosome"/>
</dbReference>
<dbReference type="KEGG" id="vdi:Vdis_1271"/>
<dbReference type="AlphaFoldDB" id="E1QRG0"/>
<dbReference type="HOGENOM" id="CLU_3039269_0_0_2"/>
<keyword evidence="2" id="KW-1185">Reference proteome</keyword>
<evidence type="ECO:0000313" key="2">
    <source>
        <dbReference type="Proteomes" id="UP000006681"/>
    </source>
</evidence>
<gene>
    <name evidence="1" type="ordered locus">Vdis_1271</name>
</gene>
<sequence length="54" mass="6418">MGLSDWMFNGWAVFTCYKYYKYKVYEAKLSVNNLMPCIDKVRALVRETENALSR</sequence>
<accession>E1QRG0</accession>
<protein>
    <submittedName>
        <fullName evidence="1">PaREP1 family protein</fullName>
    </submittedName>
</protein>
<reference evidence="2" key="2">
    <citation type="journal article" date="2010" name="Stand. Genomic Sci.">
        <title>Complete genome sequence of Vulcanisaeta distributa type strain (IC-017T).</title>
        <authorList>
            <person name="Mavromatis K."/>
            <person name="Sikorski J."/>
            <person name="Pabst E."/>
            <person name="Teshima H."/>
            <person name="Lapidus A."/>
            <person name="Lucas S."/>
            <person name="Nolan M."/>
            <person name="Glavina Del Rio T."/>
            <person name="Cheng J."/>
            <person name="Bruce D."/>
            <person name="Goodwin L."/>
            <person name="Pitluck S."/>
            <person name="Liolios K."/>
            <person name="Ivanova N."/>
            <person name="Mikhailova N."/>
            <person name="Pati A."/>
            <person name="Chen A."/>
            <person name="Palaniappan K."/>
            <person name="Land M."/>
            <person name="Hauser L."/>
            <person name="Chang Y."/>
            <person name="Jeffries C."/>
            <person name="Rohde M."/>
            <person name="Spring S."/>
            <person name="Goker M."/>
            <person name="Wirth R."/>
            <person name="Woyke T."/>
            <person name="Bristow J."/>
            <person name="Eisen J."/>
            <person name="Markowitz V."/>
            <person name="Hugenholtz P."/>
            <person name="Klenk H."/>
            <person name="Kyrpides N."/>
        </authorList>
    </citation>
    <scope>NUCLEOTIDE SEQUENCE [LARGE SCALE GENOMIC DNA]</scope>
    <source>
        <strain evidence="2">DSM 14429 / JCM 11212 / NBRC 100878 / IC-017</strain>
    </source>
</reference>
<evidence type="ECO:0000313" key="1">
    <source>
        <dbReference type="EMBL" id="ADN50657.1"/>
    </source>
</evidence>